<sequence>MDITPILNESSNQIENLQNLSDDCHDIESFKGAFGWVQIFQKAIVPFIVRVINGERIKFVSVQMVEKDANIQKYLNFFRPDILRSAIVKFQFMTHTEAKLFNEINIDHYDNHYRKFSAKDCIIRYEDLSEFYEFIKFCYETLYHNIIPNEKYGFIQIDSNSVIPYIIIDGIKYTPLVFFETYGIVLQTIKITDWNFSFIKFCRKIQGIVESLYSGDSCDVVSIDYIKRHFLTESSFEEFKLDYTEHILPLINNEPVNALFNDHIEQRPGIVPATENTTPHTSTTRVIPHNMSVITNGQEMIEKQMGLSEIQQGSNKINHLLKVPKLSSPLPSTSTALTRLRTTKSSSTNSPLIDLTSPPSSPGPSNQQVMVYHINTDMQSKRKFGQTLHDTSQNSGSKGLSEIQQGSNKINHLLKVPKLSSFGLLEKNQGVKRKQNSTLHHQRLPSPPPAIPIVNTQSNSRYIVTLGLSEIQHSSNTINNIVNVPILSSPSPSTSTALSGLRTRKSSSINSEMIELMSPSTPTPNNHSSPTLSTQSKIVYYLMELNNEFEERLFGTSRNNAYKIYEAIFYGKKLRCINREPNSYKNLMVNLEYLVRVHFPMCSVERCARILSNQFKIAIVTANNDQLASLFIQKKKRFRELGSQIDGQFGRHKFSIYTAKIIDHYESMKF</sequence>
<protein>
    <submittedName>
        <fullName evidence="2">Uncharacterized protein</fullName>
    </submittedName>
</protein>
<organism evidence="2 3">
    <name type="scientific">Aphis glycines</name>
    <name type="common">Soybean aphid</name>
    <dbReference type="NCBI Taxonomy" id="307491"/>
    <lineage>
        <taxon>Eukaryota</taxon>
        <taxon>Metazoa</taxon>
        <taxon>Ecdysozoa</taxon>
        <taxon>Arthropoda</taxon>
        <taxon>Hexapoda</taxon>
        <taxon>Insecta</taxon>
        <taxon>Pterygota</taxon>
        <taxon>Neoptera</taxon>
        <taxon>Paraneoptera</taxon>
        <taxon>Hemiptera</taxon>
        <taxon>Sternorrhyncha</taxon>
        <taxon>Aphidomorpha</taxon>
        <taxon>Aphidoidea</taxon>
        <taxon>Aphididae</taxon>
        <taxon>Aphidini</taxon>
        <taxon>Aphis</taxon>
        <taxon>Aphis</taxon>
    </lineage>
</organism>
<feature type="region of interest" description="Disordered" evidence="1">
    <location>
        <begin position="339"/>
        <end position="365"/>
    </location>
</feature>
<evidence type="ECO:0000313" key="2">
    <source>
        <dbReference type="EMBL" id="KAE9522806.1"/>
    </source>
</evidence>
<evidence type="ECO:0000256" key="1">
    <source>
        <dbReference type="SAM" id="MobiDB-lite"/>
    </source>
</evidence>
<gene>
    <name evidence="2" type="ORF">AGLY_016768</name>
</gene>
<comment type="caution">
    <text evidence="2">The sequence shown here is derived from an EMBL/GenBank/DDBJ whole genome shotgun (WGS) entry which is preliminary data.</text>
</comment>
<accession>A0A6G0SWQ6</accession>
<feature type="compositionally biased region" description="Low complexity" evidence="1">
    <location>
        <begin position="339"/>
        <end position="348"/>
    </location>
</feature>
<dbReference type="OrthoDB" id="6615917at2759"/>
<name>A0A6G0SWQ6_APHGL</name>
<keyword evidence="3" id="KW-1185">Reference proteome</keyword>
<dbReference type="Proteomes" id="UP000475862">
    <property type="component" value="Unassembled WGS sequence"/>
</dbReference>
<dbReference type="AlphaFoldDB" id="A0A6G0SWQ6"/>
<reference evidence="2 3" key="1">
    <citation type="submission" date="2019-08" db="EMBL/GenBank/DDBJ databases">
        <title>The genome of the soybean aphid Biotype 1, its phylome, world population structure and adaptation to the North American continent.</title>
        <authorList>
            <person name="Giordano R."/>
            <person name="Donthu R.K."/>
            <person name="Hernandez A.G."/>
            <person name="Wright C.L."/>
            <person name="Zimin A.V."/>
        </authorList>
    </citation>
    <scope>NUCLEOTIDE SEQUENCE [LARGE SCALE GENOMIC DNA]</scope>
    <source>
        <tissue evidence="2">Whole aphids</tissue>
    </source>
</reference>
<evidence type="ECO:0000313" key="3">
    <source>
        <dbReference type="Proteomes" id="UP000475862"/>
    </source>
</evidence>
<proteinExistence type="predicted"/>
<dbReference type="EMBL" id="VYZN01000639">
    <property type="protein sequence ID" value="KAE9522806.1"/>
    <property type="molecule type" value="Genomic_DNA"/>
</dbReference>